<comment type="caution">
    <text evidence="3">The sequence shown here is derived from an EMBL/GenBank/DDBJ whole genome shotgun (WGS) entry which is preliminary data.</text>
</comment>
<dbReference type="InterPro" id="IPR050879">
    <property type="entry name" value="Acyltransferase_3"/>
</dbReference>
<evidence type="ECO:0000259" key="2">
    <source>
        <dbReference type="Pfam" id="PF01757"/>
    </source>
</evidence>
<evidence type="ECO:0000313" key="3">
    <source>
        <dbReference type="EMBL" id="CCI44328.1"/>
    </source>
</evidence>
<dbReference type="EMBL" id="CAIX01000068">
    <property type="protein sequence ID" value="CCI44328.1"/>
    <property type="molecule type" value="Genomic_DNA"/>
</dbReference>
<dbReference type="GO" id="GO:0016747">
    <property type="term" value="F:acyltransferase activity, transferring groups other than amino-acyl groups"/>
    <property type="evidence" value="ECO:0007669"/>
    <property type="project" value="InterPro"/>
</dbReference>
<evidence type="ECO:0000256" key="1">
    <source>
        <dbReference type="SAM" id="Phobius"/>
    </source>
</evidence>
<sequence>MTGVEIEMNPVEKPEKRQDIWFLKDSPEKSSHLGFSLSQFTNSLFKYDRLPADKNVPSNGNSVRSNKYEWADGIRGIAAFIVLIHHIQCAFFGESANSHPGPIYLLPLELLTRGPQAVHVFFVLSGFVLSVSFLGKIHSAETISKCPDEEEAQSQRMKDVHYSGFLSISSTSFRRFARLFVPCFISGWIAFLSTEILNTHVDCEKLFASGMLKDTNWLKRVCLAKAPDSESTMVWRFIQIVFIKVWDGGSDNPYNKVMWTMHIELAGSAVVMFTLLMIANIRWRYRTTVLVAACMFTFNASAVGTTRYFSSFFSGMLMAQLLTYPPLVDFSLKAWRSNWMGLERLGLERLGLVLQGAFTVLSVYLLSMPSGTSDHHSHYFWIFKVLKPFGLEVVKSGNRIGAFMLMLALGFSPRMQKFFKYQVFRFLGRISFLLYLLHFEILMSVAVPVAYNLAIQNILSYGQARYVAGVVCVLLSLAVGYLATVLIDEPVQRRLRLLEKRFQIVGT</sequence>
<keyword evidence="1" id="KW-0472">Membrane</keyword>
<reference evidence="3 4" key="1">
    <citation type="submission" date="2012-05" db="EMBL/GenBank/DDBJ databases">
        <title>Recombination and specialization in a pathogen metapopulation.</title>
        <authorList>
            <person name="Gardiner A."/>
            <person name="Kemen E."/>
            <person name="Schultz-Larsen T."/>
            <person name="MacLean D."/>
            <person name="Van Oosterhout C."/>
            <person name="Jones J.D.G."/>
        </authorList>
    </citation>
    <scope>NUCLEOTIDE SEQUENCE [LARGE SCALE GENOMIC DNA]</scope>
    <source>
        <strain evidence="3 4">Ac Nc2</strain>
    </source>
</reference>
<feature type="transmembrane region" description="Helical" evidence="1">
    <location>
        <begin position="285"/>
        <end position="302"/>
    </location>
</feature>
<keyword evidence="1" id="KW-0812">Transmembrane</keyword>
<dbReference type="PANTHER" id="PTHR23028:SF134">
    <property type="entry name" value="PUTATIVE (AFU_ORTHOLOGUE AFUA_4G08520)-RELATED"/>
    <property type="match status" value="1"/>
</dbReference>
<feature type="transmembrane region" description="Helical" evidence="1">
    <location>
        <begin position="116"/>
        <end position="135"/>
    </location>
</feature>
<feature type="transmembrane region" description="Helical" evidence="1">
    <location>
        <begin position="389"/>
        <end position="411"/>
    </location>
</feature>
<feature type="transmembrane region" description="Helical" evidence="1">
    <location>
        <begin position="74"/>
        <end position="96"/>
    </location>
</feature>
<dbReference type="InterPro" id="IPR002656">
    <property type="entry name" value="Acyl_transf_3_dom"/>
</dbReference>
<dbReference type="PANTHER" id="PTHR23028">
    <property type="entry name" value="ACETYLTRANSFERASE"/>
    <property type="match status" value="1"/>
</dbReference>
<dbReference type="InParanoid" id="A0A024GDC3"/>
<organism evidence="3 4">
    <name type="scientific">Albugo candida</name>
    <dbReference type="NCBI Taxonomy" id="65357"/>
    <lineage>
        <taxon>Eukaryota</taxon>
        <taxon>Sar</taxon>
        <taxon>Stramenopiles</taxon>
        <taxon>Oomycota</taxon>
        <taxon>Peronosporomycetes</taxon>
        <taxon>Albuginales</taxon>
        <taxon>Albuginaceae</taxon>
        <taxon>Albugo</taxon>
    </lineage>
</organism>
<gene>
    <name evidence="3" type="ORF">BN9_051370</name>
</gene>
<evidence type="ECO:0000313" key="4">
    <source>
        <dbReference type="Proteomes" id="UP000053237"/>
    </source>
</evidence>
<proteinExistence type="predicted"/>
<feature type="transmembrane region" description="Helical" evidence="1">
    <location>
        <begin position="176"/>
        <end position="197"/>
    </location>
</feature>
<name>A0A024GDC3_9STRA</name>
<dbReference type="STRING" id="65357.A0A024GDC3"/>
<keyword evidence="4" id="KW-1185">Reference proteome</keyword>
<dbReference type="OrthoDB" id="76475at2759"/>
<dbReference type="Pfam" id="PF01757">
    <property type="entry name" value="Acyl_transf_3"/>
    <property type="match status" value="1"/>
</dbReference>
<feature type="transmembrane region" description="Helical" evidence="1">
    <location>
        <begin position="257"/>
        <end position="278"/>
    </location>
</feature>
<keyword evidence="1" id="KW-1133">Transmembrane helix</keyword>
<protein>
    <recommendedName>
        <fullName evidence="2">Acyltransferase 3 domain-containing protein</fullName>
    </recommendedName>
</protein>
<feature type="domain" description="Acyltransferase 3" evidence="2">
    <location>
        <begin position="69"/>
        <end position="483"/>
    </location>
</feature>
<dbReference type="Proteomes" id="UP000053237">
    <property type="component" value="Unassembled WGS sequence"/>
</dbReference>
<accession>A0A024GDC3</accession>
<feature type="transmembrane region" description="Helical" evidence="1">
    <location>
        <begin position="466"/>
        <end position="487"/>
    </location>
</feature>
<dbReference type="AlphaFoldDB" id="A0A024GDC3"/>
<feature type="transmembrane region" description="Helical" evidence="1">
    <location>
        <begin position="432"/>
        <end position="454"/>
    </location>
</feature>